<dbReference type="RefSeq" id="WP_107865622.1">
    <property type="nucleotide sequence ID" value="NZ_QAON01000007.1"/>
</dbReference>
<dbReference type="AlphaFoldDB" id="A0A2T5IZ28"/>
<protein>
    <submittedName>
        <fullName evidence="2">Putative membrane protein DUF2069</fullName>
    </submittedName>
</protein>
<keyword evidence="1" id="KW-0812">Transmembrane</keyword>
<dbReference type="OrthoDB" id="9921796at2"/>
<comment type="caution">
    <text evidence="2">The sequence shown here is derived from an EMBL/GenBank/DDBJ whole genome shotgun (WGS) entry which is preliminary data.</text>
</comment>
<reference evidence="2 3" key="1">
    <citation type="submission" date="2018-04" db="EMBL/GenBank/DDBJ databases">
        <title>Genomic Encyclopedia of Archaeal and Bacterial Type Strains, Phase II (KMG-II): from individual species to whole genera.</title>
        <authorList>
            <person name="Goeker M."/>
        </authorList>
    </citation>
    <scope>NUCLEOTIDE SEQUENCE [LARGE SCALE GENOMIC DNA]</scope>
    <source>
        <strain evidence="2 3">DSM 5822</strain>
    </source>
</reference>
<evidence type="ECO:0000313" key="2">
    <source>
        <dbReference type="EMBL" id="PTQ89288.1"/>
    </source>
</evidence>
<feature type="transmembrane region" description="Helical" evidence="1">
    <location>
        <begin position="85"/>
        <end position="105"/>
    </location>
</feature>
<feature type="transmembrane region" description="Helical" evidence="1">
    <location>
        <begin position="59"/>
        <end position="79"/>
    </location>
</feature>
<dbReference type="InterPro" id="IPR018643">
    <property type="entry name" value="DUF2069_membrane"/>
</dbReference>
<dbReference type="EMBL" id="QAON01000007">
    <property type="protein sequence ID" value="PTQ89288.1"/>
    <property type="molecule type" value="Genomic_DNA"/>
</dbReference>
<gene>
    <name evidence="2" type="ORF">C8N29_10716</name>
</gene>
<dbReference type="Pfam" id="PF09842">
    <property type="entry name" value="DUF2069"/>
    <property type="match status" value="1"/>
</dbReference>
<proteinExistence type="predicted"/>
<feature type="transmembrane region" description="Helical" evidence="1">
    <location>
        <begin position="33"/>
        <end position="52"/>
    </location>
</feature>
<evidence type="ECO:0000256" key="1">
    <source>
        <dbReference type="SAM" id="Phobius"/>
    </source>
</evidence>
<keyword evidence="3" id="KW-1185">Reference proteome</keyword>
<accession>A0A2T5IZ28</accession>
<dbReference type="Proteomes" id="UP000244223">
    <property type="component" value="Unassembled WGS sequence"/>
</dbReference>
<keyword evidence="1" id="KW-0472">Membrane</keyword>
<sequence length="115" mass="12511">MLSFLRTSYVLFLALLCIGTFVTAPTASTLPNILVILSIQIIPLLAFFKAVWQKQSYGLLTLTLLLLVYMGFSTMNCFAGGLKQLFAIVELVVATWLILACSKAVKSLPRGHGAT</sequence>
<evidence type="ECO:0000313" key="3">
    <source>
        <dbReference type="Proteomes" id="UP000244223"/>
    </source>
</evidence>
<keyword evidence="1" id="KW-1133">Transmembrane helix</keyword>
<name>A0A2T5IZ28_9GAMM</name>
<organism evidence="2 3">
    <name type="scientific">Agitococcus lubricus</name>
    <dbReference type="NCBI Taxonomy" id="1077255"/>
    <lineage>
        <taxon>Bacteria</taxon>
        <taxon>Pseudomonadati</taxon>
        <taxon>Pseudomonadota</taxon>
        <taxon>Gammaproteobacteria</taxon>
        <taxon>Moraxellales</taxon>
        <taxon>Moraxellaceae</taxon>
        <taxon>Agitococcus</taxon>
    </lineage>
</organism>